<dbReference type="STRING" id="87541.AWM71_01315"/>
<dbReference type="Pfam" id="PF02110">
    <property type="entry name" value="HK"/>
    <property type="match status" value="1"/>
</dbReference>
<dbReference type="Gene3D" id="3.40.1190.20">
    <property type="match status" value="1"/>
</dbReference>
<dbReference type="GO" id="GO:0004417">
    <property type="term" value="F:hydroxyethylthiazole kinase activity"/>
    <property type="evidence" value="ECO:0007669"/>
    <property type="project" value="UniProtKB-EC"/>
</dbReference>
<evidence type="ECO:0000256" key="11">
    <source>
        <dbReference type="ARBA" id="ARBA00022977"/>
    </source>
</evidence>
<dbReference type="RefSeq" id="WP_060776298.1">
    <property type="nucleotide sequence ID" value="NZ_CP014159.1"/>
</dbReference>
<evidence type="ECO:0000313" key="12">
    <source>
        <dbReference type="EMBL" id="KXB37446.1"/>
    </source>
</evidence>
<dbReference type="Proteomes" id="UP000070422">
    <property type="component" value="Unassembled WGS sequence"/>
</dbReference>
<dbReference type="PATRIC" id="fig|87541.4.peg.524"/>
<evidence type="ECO:0000256" key="9">
    <source>
        <dbReference type="ARBA" id="ARBA00022840"/>
    </source>
</evidence>
<keyword evidence="8 12" id="KW-0418">Kinase</keyword>
<accession>A0A0X8F739</accession>
<dbReference type="KEGG" id="acg:AWM71_01315"/>
<keyword evidence="6" id="KW-0479">Metal-binding</keyword>
<evidence type="ECO:0000256" key="6">
    <source>
        <dbReference type="ARBA" id="ARBA00022723"/>
    </source>
</evidence>
<dbReference type="EMBL" id="LSCQ01000026">
    <property type="protein sequence ID" value="KXB37446.1"/>
    <property type="molecule type" value="Genomic_DNA"/>
</dbReference>
<proteinExistence type="predicted"/>
<keyword evidence="9" id="KW-0067">ATP-binding</keyword>
<evidence type="ECO:0000256" key="1">
    <source>
        <dbReference type="ARBA" id="ARBA00001771"/>
    </source>
</evidence>
<name>A0A0X8F739_9LACT</name>
<dbReference type="GO" id="GO:0005524">
    <property type="term" value="F:ATP binding"/>
    <property type="evidence" value="ECO:0007669"/>
    <property type="project" value="UniProtKB-KW"/>
</dbReference>
<evidence type="ECO:0000256" key="4">
    <source>
        <dbReference type="ARBA" id="ARBA00012129"/>
    </source>
</evidence>
<evidence type="ECO:0000256" key="3">
    <source>
        <dbReference type="ARBA" id="ARBA00004868"/>
    </source>
</evidence>
<comment type="cofactor">
    <cofactor evidence="2">
        <name>Mg(2+)</name>
        <dbReference type="ChEBI" id="CHEBI:18420"/>
    </cofactor>
</comment>
<evidence type="ECO:0000256" key="5">
    <source>
        <dbReference type="ARBA" id="ARBA00022679"/>
    </source>
</evidence>
<dbReference type="InterPro" id="IPR000417">
    <property type="entry name" value="Hyethyz_kinase"/>
</dbReference>
<keyword evidence="10" id="KW-0460">Magnesium</keyword>
<evidence type="ECO:0000256" key="10">
    <source>
        <dbReference type="ARBA" id="ARBA00022842"/>
    </source>
</evidence>
<sequence>MVNRVTKMKAVRRQVRKEGPLVEVRMPTSERVKAVAAIRTTGAQVVESQKDDLSSKSCALCLGIGNNLSEGTEMMDQALRRAVNQKIPVILDGAGLDSCEQSRKLAEHWLSQQAVTVLKGTPSEICSLMATPPIMEEEAEILAELSKLSQNYHTTVVMTGKVAYVVIDRYYWKLSTTDITLEEREAMGTGLIAAYLAVTGEIIACLDGLSALEGAIKVCQTSNRTADYEEILEALAAVTDEEVVNKVSLEKGIL</sequence>
<dbReference type="SUPFAM" id="SSF53613">
    <property type="entry name" value="Ribokinase-like"/>
    <property type="match status" value="1"/>
</dbReference>
<evidence type="ECO:0000256" key="7">
    <source>
        <dbReference type="ARBA" id="ARBA00022741"/>
    </source>
</evidence>
<dbReference type="GO" id="GO:0000287">
    <property type="term" value="F:magnesium ion binding"/>
    <property type="evidence" value="ECO:0007669"/>
    <property type="project" value="InterPro"/>
</dbReference>
<keyword evidence="5" id="KW-0808">Transferase</keyword>
<evidence type="ECO:0000256" key="8">
    <source>
        <dbReference type="ARBA" id="ARBA00022777"/>
    </source>
</evidence>
<dbReference type="GO" id="GO:0009229">
    <property type="term" value="P:thiamine diphosphate biosynthetic process"/>
    <property type="evidence" value="ECO:0007669"/>
    <property type="project" value="UniProtKB-UniPathway"/>
</dbReference>
<dbReference type="EC" id="2.7.1.50" evidence="4"/>
<dbReference type="UniPathway" id="UPA00060">
    <property type="reaction ID" value="UER00139"/>
</dbReference>
<evidence type="ECO:0000256" key="2">
    <source>
        <dbReference type="ARBA" id="ARBA00001946"/>
    </source>
</evidence>
<organism evidence="12 13">
    <name type="scientific">Aerococcus christensenii</name>
    <dbReference type="NCBI Taxonomy" id="87541"/>
    <lineage>
        <taxon>Bacteria</taxon>
        <taxon>Bacillati</taxon>
        <taxon>Bacillota</taxon>
        <taxon>Bacilli</taxon>
        <taxon>Lactobacillales</taxon>
        <taxon>Aerococcaceae</taxon>
        <taxon>Aerococcus</taxon>
    </lineage>
</organism>
<gene>
    <name evidence="12" type="ORF">HMPREF3187_00521</name>
</gene>
<reference evidence="12 13" key="1">
    <citation type="submission" date="2016-01" db="EMBL/GenBank/DDBJ databases">
        <authorList>
            <person name="Oliw E.H."/>
        </authorList>
    </citation>
    <scope>NUCLEOTIDE SEQUENCE [LARGE SCALE GENOMIC DNA]</scope>
    <source>
        <strain evidence="12 13">KA00635</strain>
    </source>
</reference>
<keyword evidence="11" id="KW-0784">Thiamine biosynthesis</keyword>
<evidence type="ECO:0000313" key="13">
    <source>
        <dbReference type="Proteomes" id="UP000070422"/>
    </source>
</evidence>
<dbReference type="AlphaFoldDB" id="A0A0X8F739"/>
<dbReference type="InterPro" id="IPR029056">
    <property type="entry name" value="Ribokinase-like"/>
</dbReference>
<dbReference type="GO" id="GO:0009228">
    <property type="term" value="P:thiamine biosynthetic process"/>
    <property type="evidence" value="ECO:0007669"/>
    <property type="project" value="UniProtKB-KW"/>
</dbReference>
<keyword evidence="7" id="KW-0547">Nucleotide-binding</keyword>
<protein>
    <recommendedName>
        <fullName evidence="4">hydroxyethylthiazole kinase</fullName>
        <ecNumber evidence="4">2.7.1.50</ecNumber>
    </recommendedName>
</protein>
<comment type="caution">
    <text evidence="12">The sequence shown here is derived from an EMBL/GenBank/DDBJ whole genome shotgun (WGS) entry which is preliminary data.</text>
</comment>
<comment type="pathway">
    <text evidence="3">Cofactor biosynthesis; thiamine diphosphate biosynthesis; 4-methyl-5-(2-phosphoethyl)-thiazole from 5-(2-hydroxyethyl)-4-methylthiazole: step 1/1.</text>
</comment>
<comment type="catalytic activity">
    <reaction evidence="1">
        <text>5-(2-hydroxyethyl)-4-methylthiazole + ATP = 4-methyl-5-(2-phosphooxyethyl)-thiazole + ADP + H(+)</text>
        <dbReference type="Rhea" id="RHEA:24212"/>
        <dbReference type="ChEBI" id="CHEBI:15378"/>
        <dbReference type="ChEBI" id="CHEBI:17957"/>
        <dbReference type="ChEBI" id="CHEBI:30616"/>
        <dbReference type="ChEBI" id="CHEBI:58296"/>
        <dbReference type="ChEBI" id="CHEBI:456216"/>
        <dbReference type="EC" id="2.7.1.50"/>
    </reaction>
</comment>